<dbReference type="PANTHER" id="PTHR45787">
    <property type="entry name" value="LD11652P"/>
    <property type="match status" value="1"/>
</dbReference>
<evidence type="ECO:0000256" key="5">
    <source>
        <dbReference type="PROSITE-ProRule" id="PRU00125"/>
    </source>
</evidence>
<dbReference type="EMBL" id="CAJNYT010000053">
    <property type="protein sequence ID" value="CAF3318576.1"/>
    <property type="molecule type" value="Genomic_DNA"/>
</dbReference>
<dbReference type="Proteomes" id="UP000663862">
    <property type="component" value="Unassembled WGS sequence"/>
</dbReference>
<evidence type="ECO:0000313" key="12">
    <source>
        <dbReference type="EMBL" id="CAF4411064.1"/>
    </source>
</evidence>
<feature type="compositionally biased region" description="Low complexity" evidence="6">
    <location>
        <begin position="304"/>
        <end position="314"/>
    </location>
</feature>
<dbReference type="EMBL" id="CAJOBQ010000611">
    <property type="protein sequence ID" value="CAF4390464.1"/>
    <property type="molecule type" value="Genomic_DNA"/>
</dbReference>
<feature type="compositionally biased region" description="Pro residues" evidence="6">
    <location>
        <begin position="64"/>
        <end position="74"/>
    </location>
</feature>
<evidence type="ECO:0000313" key="11">
    <source>
        <dbReference type="EMBL" id="CAF4390464.1"/>
    </source>
</evidence>
<dbReference type="Proteomes" id="UP000663872">
    <property type="component" value="Unassembled WGS sequence"/>
</dbReference>
<comment type="caution">
    <text evidence="8">The sequence shown here is derived from an EMBL/GenBank/DDBJ whole genome shotgun (WGS) entry which is preliminary data.</text>
</comment>
<dbReference type="AlphaFoldDB" id="A0A817TNB2"/>
<dbReference type="Pfam" id="PF00412">
    <property type="entry name" value="LIM"/>
    <property type="match status" value="2"/>
</dbReference>
<dbReference type="PANTHER" id="PTHR45787:SF13">
    <property type="entry name" value="LD11652P"/>
    <property type="match status" value="1"/>
</dbReference>
<name>A0A817TNB2_9BILA</name>
<dbReference type="InterPro" id="IPR050945">
    <property type="entry name" value="LMO_RBTN_TF"/>
</dbReference>
<keyword evidence="1 5" id="KW-0479">Metal-binding</keyword>
<dbReference type="PROSITE" id="PS00478">
    <property type="entry name" value="LIM_DOMAIN_1"/>
    <property type="match status" value="2"/>
</dbReference>
<evidence type="ECO:0000313" key="13">
    <source>
        <dbReference type="EMBL" id="CAF4772496.1"/>
    </source>
</evidence>
<keyword evidence="3 5" id="KW-0862">Zinc</keyword>
<keyword evidence="4 5" id="KW-0440">LIM domain</keyword>
<dbReference type="Proteomes" id="UP000663848">
    <property type="component" value="Unassembled WGS sequence"/>
</dbReference>
<evidence type="ECO:0000256" key="3">
    <source>
        <dbReference type="ARBA" id="ARBA00022833"/>
    </source>
</evidence>
<feature type="region of interest" description="Disordered" evidence="6">
    <location>
        <begin position="52"/>
        <end position="76"/>
    </location>
</feature>
<protein>
    <recommendedName>
        <fullName evidence="7">LIM zinc-binding domain-containing protein</fullName>
    </recommendedName>
</protein>
<dbReference type="EMBL" id="CAJOBR010004221">
    <property type="protein sequence ID" value="CAF4772496.1"/>
    <property type="molecule type" value="Genomic_DNA"/>
</dbReference>
<evidence type="ECO:0000313" key="8">
    <source>
        <dbReference type="EMBL" id="CAF3318576.1"/>
    </source>
</evidence>
<dbReference type="PROSITE" id="PS50023">
    <property type="entry name" value="LIM_DOMAIN_2"/>
    <property type="match status" value="2"/>
</dbReference>
<keyword evidence="2" id="KW-0677">Repeat</keyword>
<reference evidence="8" key="1">
    <citation type="submission" date="2021-02" db="EMBL/GenBank/DDBJ databases">
        <authorList>
            <person name="Nowell W R."/>
        </authorList>
    </citation>
    <scope>NUCLEOTIDE SEQUENCE</scope>
</reference>
<evidence type="ECO:0000313" key="10">
    <source>
        <dbReference type="EMBL" id="CAF3471977.1"/>
    </source>
</evidence>
<evidence type="ECO:0000256" key="6">
    <source>
        <dbReference type="SAM" id="MobiDB-lite"/>
    </source>
</evidence>
<feature type="region of interest" description="Disordered" evidence="6">
    <location>
        <begin position="304"/>
        <end position="323"/>
    </location>
</feature>
<dbReference type="Proteomes" id="UP000663851">
    <property type="component" value="Unassembled WGS sequence"/>
</dbReference>
<dbReference type="EMBL" id="CAJNYD010001400">
    <property type="protein sequence ID" value="CAF3335184.1"/>
    <property type="molecule type" value="Genomic_DNA"/>
</dbReference>
<feature type="region of interest" description="Disordered" evidence="6">
    <location>
        <begin position="226"/>
        <end position="248"/>
    </location>
</feature>
<dbReference type="GO" id="GO:0046872">
    <property type="term" value="F:metal ion binding"/>
    <property type="evidence" value="ECO:0007669"/>
    <property type="project" value="UniProtKB-KW"/>
</dbReference>
<proteinExistence type="predicted"/>
<organism evidence="8 14">
    <name type="scientific">Rotaria socialis</name>
    <dbReference type="NCBI Taxonomy" id="392032"/>
    <lineage>
        <taxon>Eukaryota</taxon>
        <taxon>Metazoa</taxon>
        <taxon>Spiralia</taxon>
        <taxon>Gnathifera</taxon>
        <taxon>Rotifera</taxon>
        <taxon>Eurotatoria</taxon>
        <taxon>Bdelloidea</taxon>
        <taxon>Philodinida</taxon>
        <taxon>Philodinidae</taxon>
        <taxon>Rotaria</taxon>
    </lineage>
</organism>
<dbReference type="Proteomes" id="UP000663833">
    <property type="component" value="Unassembled WGS sequence"/>
</dbReference>
<dbReference type="InterPro" id="IPR001781">
    <property type="entry name" value="Znf_LIM"/>
</dbReference>
<evidence type="ECO:0000256" key="2">
    <source>
        <dbReference type="ARBA" id="ARBA00022737"/>
    </source>
</evidence>
<dbReference type="Gene3D" id="2.10.110.10">
    <property type="entry name" value="Cysteine Rich Protein"/>
    <property type="match status" value="2"/>
</dbReference>
<evidence type="ECO:0000259" key="7">
    <source>
        <dbReference type="PROSITE" id="PS50023"/>
    </source>
</evidence>
<dbReference type="SUPFAM" id="SSF57716">
    <property type="entry name" value="Glucocorticoid receptor-like (DNA-binding domain)"/>
    <property type="match status" value="3"/>
</dbReference>
<dbReference type="SMART" id="SM00132">
    <property type="entry name" value="LIM"/>
    <property type="match status" value="2"/>
</dbReference>
<evidence type="ECO:0000313" key="14">
    <source>
        <dbReference type="Proteomes" id="UP000663872"/>
    </source>
</evidence>
<dbReference type="EMBL" id="CAJOBO010001812">
    <property type="protein sequence ID" value="CAF4411064.1"/>
    <property type="molecule type" value="Genomic_DNA"/>
</dbReference>
<evidence type="ECO:0000256" key="1">
    <source>
        <dbReference type="ARBA" id="ARBA00022723"/>
    </source>
</evidence>
<feature type="domain" description="LIM zinc-binding" evidence="7">
    <location>
        <begin position="95"/>
        <end position="162"/>
    </location>
</feature>
<feature type="compositionally biased region" description="Low complexity" evidence="6">
    <location>
        <begin position="52"/>
        <end position="63"/>
    </location>
</feature>
<dbReference type="Proteomes" id="UP000663869">
    <property type="component" value="Unassembled WGS sequence"/>
</dbReference>
<feature type="domain" description="LIM zinc-binding" evidence="7">
    <location>
        <begin position="163"/>
        <end position="226"/>
    </location>
</feature>
<sequence length="323" mass="35841">MFSDLIDDDDLLSESLMLPTPILIKPMFNIHNSGNNSNAALLMQPKLESQPLLFDQQQQQQQQQPPPLPPPPPLQTKMVPIVSRYESNQPNTNAFTCSNCTQPIHERYFLRTHDRFARGSYWHLQCLRCQCCDAALADISSTFYTKDNALFCKSDYIKRYGSRPCSLCSQVIGTNEPIMRVSPNYVYHLSCFSCVKCHIHLVKGDRYVLFNGQPFCEKDNPFKSTTNINNSPAPKRGSTTGKRGAKAGRATAAATAAAAAAAVQVQQTFVTPPQYHHTGHISLLNNPHTSSTITHSLLSSNNNNMNNNNCLSSTATPTGDDLY</sequence>
<dbReference type="EMBL" id="CAJNYU010001824">
    <property type="protein sequence ID" value="CAF3471977.1"/>
    <property type="molecule type" value="Genomic_DNA"/>
</dbReference>
<feature type="compositionally biased region" description="Low complexity" evidence="6">
    <location>
        <begin position="239"/>
        <end position="248"/>
    </location>
</feature>
<gene>
    <name evidence="10" type="ORF">FME351_LOCUS14899</name>
    <name evidence="8" type="ORF">GRG538_LOCUS2203</name>
    <name evidence="12" type="ORF">HFQ381_LOCUS20814</name>
    <name evidence="9" type="ORF">LUA448_LOCUS11594</name>
    <name evidence="13" type="ORF">QYT958_LOCUS22249</name>
    <name evidence="11" type="ORF">TSG867_LOCUS12237</name>
</gene>
<accession>A0A817TNB2</accession>
<evidence type="ECO:0000256" key="4">
    <source>
        <dbReference type="ARBA" id="ARBA00023038"/>
    </source>
</evidence>
<evidence type="ECO:0000313" key="9">
    <source>
        <dbReference type="EMBL" id="CAF3335184.1"/>
    </source>
</evidence>